<dbReference type="EMBL" id="WHJE01000019">
    <property type="protein sequence ID" value="KAE8764955.1"/>
    <property type="molecule type" value="Genomic_DNA"/>
</dbReference>
<evidence type="ECO:0000313" key="1">
    <source>
        <dbReference type="EMBL" id="KAE8764955.1"/>
    </source>
</evidence>
<keyword evidence="2" id="KW-1185">Reference proteome</keyword>
<evidence type="ECO:0008006" key="3">
    <source>
        <dbReference type="Google" id="ProtNLM"/>
    </source>
</evidence>
<proteinExistence type="predicted"/>
<organism evidence="1 2">
    <name type="scientific">Georgenia thermotolerans</name>
    <dbReference type="NCBI Taxonomy" id="527326"/>
    <lineage>
        <taxon>Bacteria</taxon>
        <taxon>Bacillati</taxon>
        <taxon>Actinomycetota</taxon>
        <taxon>Actinomycetes</taxon>
        <taxon>Micrococcales</taxon>
        <taxon>Bogoriellaceae</taxon>
        <taxon>Georgenia</taxon>
    </lineage>
</organism>
<evidence type="ECO:0000313" key="2">
    <source>
        <dbReference type="Proteomes" id="UP000451860"/>
    </source>
</evidence>
<reference evidence="1 2" key="1">
    <citation type="submission" date="2019-10" db="EMBL/GenBank/DDBJ databases">
        <title>Georgenia wutianyii sp. nov. and Georgenia yuyongxinii sp. nov. isolated from plateau pika (Ochotona curzoniae) in the Qinghai-Tibet plateau of China.</title>
        <authorList>
            <person name="Tian Z."/>
        </authorList>
    </citation>
    <scope>NUCLEOTIDE SEQUENCE [LARGE SCALE GENOMIC DNA]</scope>
    <source>
        <strain evidence="1 2">DSM 21501</strain>
    </source>
</reference>
<comment type="caution">
    <text evidence="1">The sequence shown here is derived from an EMBL/GenBank/DDBJ whole genome shotgun (WGS) entry which is preliminary data.</text>
</comment>
<accession>A0A7J5URA3</accession>
<dbReference type="Proteomes" id="UP000451860">
    <property type="component" value="Unassembled WGS sequence"/>
</dbReference>
<dbReference type="AlphaFoldDB" id="A0A7J5URA3"/>
<dbReference type="OrthoDB" id="4569917at2"/>
<sequence>MTTALGRGLIAGAAGTTALNAATYLDMVLRGRPASSTPESTVDRAADLLDVDIPGDDAQRDARRTALGSLLGSAAGVGAGAVLGAVRATGHPRGAAGTLALSWVLAMIAGNGPMTALGVTDPRTWAAKDWAADVVPHLAFAAAATATLRSWPSEA</sequence>
<protein>
    <recommendedName>
        <fullName evidence="3">DUF1440 domain-containing protein</fullName>
    </recommendedName>
</protein>
<gene>
    <name evidence="1" type="ORF">GB883_06570</name>
</gene>
<name>A0A7J5URA3_9MICO</name>